<sequence length="173" mass="18025">MYPFIASSSTSQTTNAITILGITPPRIPPPIATISIFISSIIPRSSLKDTAASASSFAVFTSLPLYWFTTAYATEPTSVAAWSTTPTRLSIIQIAVAIVSCYRTGIKGTTILACTSLLTVSISLVLYVSTTAYATKPTSAAFTIMTTHLATVQIGVAAVSCCRTGIKSTTGLA</sequence>
<feature type="transmembrane region" description="Helical" evidence="1">
    <location>
        <begin position="80"/>
        <end position="102"/>
    </location>
</feature>
<evidence type="ECO:0000313" key="3">
    <source>
        <dbReference type="EMBL" id="KAF4129249.1"/>
    </source>
</evidence>
<name>A0A833SMZ8_PHYIN</name>
<organism evidence="2 4">
    <name type="scientific">Phytophthora infestans</name>
    <name type="common">Potato late blight agent</name>
    <name type="synonym">Botrytis infestans</name>
    <dbReference type="NCBI Taxonomy" id="4787"/>
    <lineage>
        <taxon>Eukaryota</taxon>
        <taxon>Sar</taxon>
        <taxon>Stramenopiles</taxon>
        <taxon>Oomycota</taxon>
        <taxon>Peronosporomycetes</taxon>
        <taxon>Peronosporales</taxon>
        <taxon>Peronosporaceae</taxon>
        <taxon>Phytophthora</taxon>
    </lineage>
</organism>
<reference evidence="2" key="1">
    <citation type="submission" date="2020-04" db="EMBL/GenBank/DDBJ databases">
        <title>Hybrid Assembly of Korean Phytophthora infestans isolates.</title>
        <authorList>
            <person name="Prokchorchik M."/>
            <person name="Lee Y."/>
            <person name="Seo J."/>
            <person name="Cho J.-H."/>
            <person name="Park Y.-E."/>
            <person name="Jang D.-C."/>
            <person name="Im J.-S."/>
            <person name="Choi J.-G."/>
            <person name="Park H.-J."/>
            <person name="Lee G.-B."/>
            <person name="Lee Y.-G."/>
            <person name="Hong S.-Y."/>
            <person name="Cho K."/>
            <person name="Sohn K.H."/>
        </authorList>
    </citation>
    <scope>NUCLEOTIDE SEQUENCE</scope>
    <source>
        <strain evidence="2">KR_1_A1</strain>
        <strain evidence="3">KR_2_A2</strain>
    </source>
</reference>
<keyword evidence="4" id="KW-1185">Reference proteome</keyword>
<dbReference type="Proteomes" id="UP000602510">
    <property type="component" value="Unassembled WGS sequence"/>
</dbReference>
<keyword evidence="1" id="KW-0472">Membrane</keyword>
<evidence type="ECO:0000313" key="4">
    <source>
        <dbReference type="Proteomes" id="UP000602510"/>
    </source>
</evidence>
<evidence type="ECO:0000313" key="2">
    <source>
        <dbReference type="EMBL" id="KAF4036977.1"/>
    </source>
</evidence>
<dbReference type="Proteomes" id="UP000704712">
    <property type="component" value="Unassembled WGS sequence"/>
</dbReference>
<comment type="caution">
    <text evidence="2">The sequence shown here is derived from an EMBL/GenBank/DDBJ whole genome shotgun (WGS) entry which is preliminary data.</text>
</comment>
<protein>
    <submittedName>
        <fullName evidence="2">Uncharacterized protein</fullName>
    </submittedName>
</protein>
<dbReference type="EMBL" id="WSZM01000253">
    <property type="protein sequence ID" value="KAF4036977.1"/>
    <property type="molecule type" value="Genomic_DNA"/>
</dbReference>
<gene>
    <name evidence="2" type="ORF">GN244_ATG10959</name>
    <name evidence="3" type="ORF">GN958_ATG21513</name>
</gene>
<feature type="transmembrane region" description="Helical" evidence="1">
    <location>
        <begin position="140"/>
        <end position="159"/>
    </location>
</feature>
<keyword evidence="1" id="KW-0812">Transmembrane</keyword>
<feature type="transmembrane region" description="Helical" evidence="1">
    <location>
        <begin position="50"/>
        <end position="68"/>
    </location>
</feature>
<accession>A0A833SMZ8</accession>
<dbReference type="AlphaFoldDB" id="A0A833SMZ8"/>
<feature type="transmembrane region" description="Helical" evidence="1">
    <location>
        <begin position="109"/>
        <end position="128"/>
    </location>
</feature>
<dbReference type="EMBL" id="JAACNO010002976">
    <property type="protein sequence ID" value="KAF4129249.1"/>
    <property type="molecule type" value="Genomic_DNA"/>
</dbReference>
<keyword evidence="1" id="KW-1133">Transmembrane helix</keyword>
<evidence type="ECO:0000256" key="1">
    <source>
        <dbReference type="SAM" id="Phobius"/>
    </source>
</evidence>
<proteinExistence type="predicted"/>